<sequence>MIPALPDKRDCGASRRHRFNRVMMLNSKYDWVKLNWTADDPAIKRVYSGLIRL</sequence>
<gene>
    <name evidence="1" type="ORF">I4641_02615</name>
</gene>
<protein>
    <submittedName>
        <fullName evidence="1">Uncharacterized protein</fullName>
    </submittedName>
</protein>
<accession>A0A964BM22</accession>
<comment type="caution">
    <text evidence="1">The sequence shown here is derived from an EMBL/GenBank/DDBJ whole genome shotgun (WGS) entry which is preliminary data.</text>
</comment>
<organism evidence="1 2">
    <name type="scientific">Waterburya agarophytonicola KI4</name>
    <dbReference type="NCBI Taxonomy" id="2874699"/>
    <lineage>
        <taxon>Bacteria</taxon>
        <taxon>Bacillati</taxon>
        <taxon>Cyanobacteriota</taxon>
        <taxon>Cyanophyceae</taxon>
        <taxon>Pleurocapsales</taxon>
        <taxon>Hyellaceae</taxon>
        <taxon>Waterburya</taxon>
        <taxon>Waterburya agarophytonicola</taxon>
    </lineage>
</organism>
<dbReference type="AlphaFoldDB" id="A0A964BM22"/>
<dbReference type="RefSeq" id="WP_229638874.1">
    <property type="nucleotide sequence ID" value="NZ_JADWDC010000004.1"/>
</dbReference>
<evidence type="ECO:0000313" key="2">
    <source>
        <dbReference type="Proteomes" id="UP000729733"/>
    </source>
</evidence>
<name>A0A964BM22_9CYAN</name>
<proteinExistence type="predicted"/>
<evidence type="ECO:0000313" key="1">
    <source>
        <dbReference type="EMBL" id="MCC0175875.1"/>
    </source>
</evidence>
<dbReference type="EMBL" id="JADWDC010000004">
    <property type="protein sequence ID" value="MCC0175875.1"/>
    <property type="molecule type" value="Genomic_DNA"/>
</dbReference>
<dbReference type="Proteomes" id="UP000729733">
    <property type="component" value="Unassembled WGS sequence"/>
</dbReference>
<keyword evidence="2" id="KW-1185">Reference proteome</keyword>
<reference evidence="1" key="1">
    <citation type="journal article" date="2021" name="Antonie Van Leeuwenhoek">
        <title>Draft genome and description of Waterburya agarophytonicola gen. nov. sp. nov. (Pleurocapsales, Cyanobacteria): a seaweed symbiont.</title>
        <authorList>
            <person name="Bonthond G."/>
            <person name="Shalygin S."/>
            <person name="Bayer T."/>
            <person name="Weinberger F."/>
        </authorList>
    </citation>
    <scope>NUCLEOTIDE SEQUENCE</scope>
    <source>
        <strain evidence="1">KI4</strain>
    </source>
</reference>